<evidence type="ECO:0000256" key="5">
    <source>
        <dbReference type="ARBA" id="ARBA00022980"/>
    </source>
</evidence>
<evidence type="ECO:0000313" key="11">
    <source>
        <dbReference type="EMBL" id="ART80660.1"/>
    </source>
</evidence>
<gene>
    <name evidence="8" type="primary">rplC</name>
    <name evidence="11" type="ORF">CBP12_11305</name>
</gene>
<dbReference type="Pfam" id="PF00297">
    <property type="entry name" value="Ribosomal_L3"/>
    <property type="match status" value="1"/>
</dbReference>
<comment type="PTM">
    <text evidence="8">Methylated by PrmB.</text>
</comment>
<dbReference type="AlphaFoldDB" id="A0A1Y0CZB1"/>
<comment type="similarity">
    <text evidence="1 8 9">Belongs to the universal ribosomal protein uL3 family.</text>
</comment>
<dbReference type="GO" id="GO:0006412">
    <property type="term" value="P:translation"/>
    <property type="evidence" value="ECO:0007669"/>
    <property type="project" value="UniProtKB-UniRule"/>
</dbReference>
<evidence type="ECO:0000256" key="1">
    <source>
        <dbReference type="ARBA" id="ARBA00006540"/>
    </source>
</evidence>
<sequence length="212" mass="22439">MAIGLVGRKLGMTRVFTEDGVSIPVTVIEIDANRVTQVKTLESDGYQAIQVTTGVKKAIRITKPQAGLFAKAGVEAGRGLWEFRLGSGEGEGIEVGTQLNVDIFNDVKKVDVTGTSKGKGFAGTVKRWNFSMQDATHGNSLSHRVPGSIGQNQSPGKVFKGKKMAGHMGAERVTTQNLEVVRVDVDRNLLLIKGAVPGATNGSVIVKPAVKA</sequence>
<dbReference type="GO" id="GO:0003735">
    <property type="term" value="F:structural constituent of ribosome"/>
    <property type="evidence" value="ECO:0007669"/>
    <property type="project" value="UniProtKB-UniRule"/>
</dbReference>
<dbReference type="PANTHER" id="PTHR11229">
    <property type="entry name" value="50S RIBOSOMAL PROTEIN L3"/>
    <property type="match status" value="1"/>
</dbReference>
<dbReference type="OrthoDB" id="9806135at2"/>
<evidence type="ECO:0000256" key="4">
    <source>
        <dbReference type="ARBA" id="ARBA00022884"/>
    </source>
</evidence>
<dbReference type="FunFam" id="2.40.30.10:FF:000004">
    <property type="entry name" value="50S ribosomal protein L3"/>
    <property type="match status" value="1"/>
</dbReference>
<protein>
    <recommendedName>
        <fullName evidence="7 8">Large ribosomal subunit protein uL3</fullName>
    </recommendedName>
</protein>
<dbReference type="InterPro" id="IPR000597">
    <property type="entry name" value="Ribosomal_uL3"/>
</dbReference>
<keyword evidence="2 8" id="KW-0488">Methylation</keyword>
<evidence type="ECO:0000256" key="7">
    <source>
        <dbReference type="ARBA" id="ARBA00035243"/>
    </source>
</evidence>
<dbReference type="EMBL" id="CP021376">
    <property type="protein sequence ID" value="ART80660.1"/>
    <property type="molecule type" value="Genomic_DNA"/>
</dbReference>
<dbReference type="Proteomes" id="UP000243793">
    <property type="component" value="Chromosome"/>
</dbReference>
<dbReference type="GO" id="GO:0019843">
    <property type="term" value="F:rRNA binding"/>
    <property type="evidence" value="ECO:0007669"/>
    <property type="project" value="UniProtKB-UniRule"/>
</dbReference>
<dbReference type="InterPro" id="IPR019927">
    <property type="entry name" value="Ribosomal_uL3_bac/org-type"/>
</dbReference>
<dbReference type="InterPro" id="IPR019926">
    <property type="entry name" value="Ribosomal_uL3_CS"/>
</dbReference>
<dbReference type="NCBIfam" id="TIGR03625">
    <property type="entry name" value="L3_bact"/>
    <property type="match status" value="1"/>
</dbReference>
<organism evidence="11 12">
    <name type="scientific">Oceanisphaera avium</name>
    <dbReference type="NCBI Taxonomy" id="1903694"/>
    <lineage>
        <taxon>Bacteria</taxon>
        <taxon>Pseudomonadati</taxon>
        <taxon>Pseudomonadota</taxon>
        <taxon>Gammaproteobacteria</taxon>
        <taxon>Aeromonadales</taxon>
        <taxon>Aeromonadaceae</taxon>
        <taxon>Oceanisphaera</taxon>
    </lineage>
</organism>
<evidence type="ECO:0000256" key="8">
    <source>
        <dbReference type="HAMAP-Rule" id="MF_01325"/>
    </source>
</evidence>
<keyword evidence="6 8" id="KW-0687">Ribonucleoprotein</keyword>
<dbReference type="KEGG" id="ocm:CBP12_11305"/>
<dbReference type="Gene3D" id="2.40.30.10">
    <property type="entry name" value="Translation factors"/>
    <property type="match status" value="1"/>
</dbReference>
<dbReference type="RefSeq" id="WP_086964528.1">
    <property type="nucleotide sequence ID" value="NZ_CP021376.1"/>
</dbReference>
<evidence type="ECO:0000256" key="9">
    <source>
        <dbReference type="RuleBase" id="RU003905"/>
    </source>
</evidence>
<dbReference type="FunFam" id="3.30.160.810:FF:000001">
    <property type="entry name" value="50S ribosomal protein L3"/>
    <property type="match status" value="1"/>
</dbReference>
<dbReference type="PANTHER" id="PTHR11229:SF16">
    <property type="entry name" value="LARGE RIBOSOMAL SUBUNIT PROTEIN UL3C"/>
    <property type="match status" value="1"/>
</dbReference>
<accession>A0A1Y0CZB1</accession>
<dbReference type="SUPFAM" id="SSF50447">
    <property type="entry name" value="Translation proteins"/>
    <property type="match status" value="1"/>
</dbReference>
<evidence type="ECO:0000256" key="3">
    <source>
        <dbReference type="ARBA" id="ARBA00022730"/>
    </source>
</evidence>
<dbReference type="GO" id="GO:0022625">
    <property type="term" value="C:cytosolic large ribosomal subunit"/>
    <property type="evidence" value="ECO:0007669"/>
    <property type="project" value="TreeGrafter"/>
</dbReference>
<keyword evidence="4 8" id="KW-0694">RNA-binding</keyword>
<comment type="function">
    <text evidence="8 10">One of the primary rRNA binding proteins, it binds directly near the 3'-end of the 23S rRNA, where it nucleates assembly of the 50S subunit.</text>
</comment>
<comment type="subunit">
    <text evidence="8 10">Part of the 50S ribosomal subunit. Forms a cluster with proteins L14 and L19.</text>
</comment>
<proteinExistence type="inferred from homology"/>
<dbReference type="InterPro" id="IPR009000">
    <property type="entry name" value="Transl_B-barrel_sf"/>
</dbReference>
<evidence type="ECO:0000256" key="2">
    <source>
        <dbReference type="ARBA" id="ARBA00022481"/>
    </source>
</evidence>
<dbReference type="HAMAP" id="MF_01325_B">
    <property type="entry name" value="Ribosomal_uL3_B"/>
    <property type="match status" value="1"/>
</dbReference>
<keyword evidence="3 8" id="KW-0699">rRNA-binding</keyword>
<evidence type="ECO:0000256" key="10">
    <source>
        <dbReference type="RuleBase" id="RU003906"/>
    </source>
</evidence>
<keyword evidence="5 8" id="KW-0689">Ribosomal protein</keyword>
<dbReference type="Gene3D" id="3.30.160.810">
    <property type="match status" value="1"/>
</dbReference>
<evidence type="ECO:0000256" key="6">
    <source>
        <dbReference type="ARBA" id="ARBA00023274"/>
    </source>
</evidence>
<feature type="modified residue" description="N5-methylglutamine" evidence="8">
    <location>
        <position position="153"/>
    </location>
</feature>
<evidence type="ECO:0000313" key="12">
    <source>
        <dbReference type="Proteomes" id="UP000243793"/>
    </source>
</evidence>
<reference evidence="12" key="1">
    <citation type="submission" date="2017-05" db="EMBL/GenBank/DDBJ databases">
        <authorList>
            <person name="Sung H."/>
        </authorList>
    </citation>
    <scope>NUCLEOTIDE SEQUENCE [LARGE SCALE GENOMIC DNA]</scope>
    <source>
        <strain evidence="12">AMac2203</strain>
    </source>
</reference>
<name>A0A1Y0CZB1_9GAMM</name>
<dbReference type="PROSITE" id="PS00474">
    <property type="entry name" value="RIBOSOMAL_L3"/>
    <property type="match status" value="1"/>
</dbReference>
<keyword evidence="12" id="KW-1185">Reference proteome</keyword>